<proteinExistence type="predicted"/>
<protein>
    <submittedName>
        <fullName evidence="1">Phage tail tube protein FII</fullName>
    </submittedName>
</protein>
<reference evidence="1 2" key="1">
    <citation type="submission" date="2017-03" db="EMBL/GenBank/DDBJ databases">
        <authorList>
            <person name="Afonso C.L."/>
            <person name="Miller P.J."/>
            <person name="Scott M.A."/>
            <person name="Spackman E."/>
            <person name="Goraichik I."/>
            <person name="Dimitrov K.M."/>
            <person name="Suarez D.L."/>
            <person name="Swayne D.E."/>
        </authorList>
    </citation>
    <scope>NUCLEOTIDE SEQUENCE [LARGE SCALE GENOMIC DNA]</scope>
    <source>
        <strain evidence="1 2">CECT 7680</strain>
    </source>
</reference>
<gene>
    <name evidence="1" type="ORF">PSA7680_02446</name>
</gene>
<evidence type="ECO:0000313" key="1">
    <source>
        <dbReference type="EMBL" id="SLN47581.1"/>
    </source>
</evidence>
<dbReference type="Pfam" id="PF04985">
    <property type="entry name" value="Phage_tube"/>
    <property type="match status" value="1"/>
</dbReference>
<evidence type="ECO:0000313" key="2">
    <source>
        <dbReference type="Proteomes" id="UP000193409"/>
    </source>
</evidence>
<dbReference type="EMBL" id="FWFQ01000017">
    <property type="protein sequence ID" value="SLN47581.1"/>
    <property type="molecule type" value="Genomic_DNA"/>
</dbReference>
<sequence>MSNKIAINHLTNVNLYMNGSSLLGRAEELELPQVKHKMQEHKALGMVGTAEFFSGVEKMECKVKWASFYSEVLREAANPFKTVRLQARSSLETYTGQGRTAEVPVMVSLIAAYKDFPLGSFKQHDRVVPDSNLSVYYAKMEIDSQEIFEFDVLENIYKVAGADVLATYRLNIGG</sequence>
<accession>A0A1Y5SUY3</accession>
<dbReference type="AlphaFoldDB" id="A0A1Y5SUY3"/>
<dbReference type="NCBIfam" id="TIGR01611">
    <property type="entry name" value="tail_tube"/>
    <property type="match status" value="1"/>
</dbReference>
<keyword evidence="2" id="KW-1185">Reference proteome</keyword>
<dbReference type="RefSeq" id="WP_085868996.1">
    <property type="nucleotide sequence ID" value="NZ_FWFQ01000017.1"/>
</dbReference>
<dbReference type="Proteomes" id="UP000193409">
    <property type="component" value="Unassembled WGS sequence"/>
</dbReference>
<dbReference type="InterPro" id="IPR006498">
    <property type="entry name" value="Tail_tube"/>
</dbReference>
<organism evidence="1 2">
    <name type="scientific">Pseudoruegeria aquimaris</name>
    <dbReference type="NCBI Taxonomy" id="393663"/>
    <lineage>
        <taxon>Bacteria</taxon>
        <taxon>Pseudomonadati</taxon>
        <taxon>Pseudomonadota</taxon>
        <taxon>Alphaproteobacteria</taxon>
        <taxon>Rhodobacterales</taxon>
        <taxon>Roseobacteraceae</taxon>
        <taxon>Pseudoruegeria</taxon>
    </lineage>
</organism>
<name>A0A1Y5SUY3_9RHOB</name>
<dbReference type="OrthoDB" id="7834326at2"/>